<dbReference type="SUPFAM" id="SSF56281">
    <property type="entry name" value="Metallo-hydrolase/oxidoreductase"/>
    <property type="match status" value="1"/>
</dbReference>
<dbReference type="InterPro" id="IPR001279">
    <property type="entry name" value="Metallo-B-lactamas"/>
</dbReference>
<evidence type="ECO:0000313" key="2">
    <source>
        <dbReference type="EMBL" id="OGZ06108.1"/>
    </source>
</evidence>
<reference evidence="2 3" key="1">
    <citation type="journal article" date="2016" name="Nat. Commun.">
        <title>Thousands of microbial genomes shed light on interconnected biogeochemical processes in an aquifer system.</title>
        <authorList>
            <person name="Anantharaman K."/>
            <person name="Brown C.T."/>
            <person name="Hug L.A."/>
            <person name="Sharon I."/>
            <person name="Castelle C.J."/>
            <person name="Probst A.J."/>
            <person name="Thomas B.C."/>
            <person name="Singh A."/>
            <person name="Wilkins M.J."/>
            <person name="Karaoz U."/>
            <person name="Brodie E.L."/>
            <person name="Williams K.H."/>
            <person name="Hubbard S.S."/>
            <person name="Banfield J.F."/>
        </authorList>
    </citation>
    <scope>NUCLEOTIDE SEQUENCE [LARGE SCALE GENOMIC DNA]</scope>
</reference>
<evidence type="ECO:0000259" key="1">
    <source>
        <dbReference type="Pfam" id="PF12706"/>
    </source>
</evidence>
<dbReference type="Gene3D" id="3.60.15.10">
    <property type="entry name" value="Ribonuclease Z/Hydroxyacylglutathione hydrolase-like"/>
    <property type="match status" value="1"/>
</dbReference>
<sequence>MDIVFPSFLFYLVFLYFADKWLAARPYKGPHSDHFNGKKFYSWGMRPGNGLEEHNDWKLFFRWVKHRMTSKWHYEKNRFHAKPRARVLGGEMVVTFVNHSTVLIQTEGLNIITDPVWSKRVSPFIGIGPKRYRSAGVDFNDLPPIDIVLISHNHYDHMDIPTLKRINKQWKPKIYAGLGNAKYLRQHGVRGALDMDWWDKDVASKDVSIVCAPSQHFSSRAFSDRNRTLWCGYVIETPHGDIYFAGDTGYGPFIEKLHERYKKFRLAFLPIGAFRPEWFMGPVHASPDKALQMHHDLKAQMSIAIHFGTFHLADDHQDEPLLRIRHLLAVAPEPKPNFILLENGEPTTVD</sequence>
<organism evidence="2 3">
    <name type="scientific">Candidatus Lloydbacteria bacterium RIFCSPHIGHO2_01_FULL_49_22</name>
    <dbReference type="NCBI Taxonomy" id="1798658"/>
    <lineage>
        <taxon>Bacteria</taxon>
        <taxon>Candidatus Lloydiibacteriota</taxon>
    </lineage>
</organism>
<proteinExistence type="predicted"/>
<protein>
    <recommendedName>
        <fullName evidence="1">Metallo-beta-lactamase domain-containing protein</fullName>
    </recommendedName>
</protein>
<accession>A0A1G2D029</accession>
<dbReference type="PANTHER" id="PTHR15032:SF4">
    <property type="entry name" value="N-ACYL-PHOSPHATIDYLETHANOLAMINE-HYDROLYZING PHOSPHOLIPASE D"/>
    <property type="match status" value="1"/>
</dbReference>
<dbReference type="InterPro" id="IPR036866">
    <property type="entry name" value="RibonucZ/Hydroxyglut_hydro"/>
</dbReference>
<gene>
    <name evidence="2" type="ORF">A2845_01685</name>
</gene>
<dbReference type="PANTHER" id="PTHR15032">
    <property type="entry name" value="N-ACYL-PHOSPHATIDYLETHANOLAMINE-HYDROLYZING PHOSPHOLIPASE D"/>
    <property type="match status" value="1"/>
</dbReference>
<name>A0A1G2D029_9BACT</name>
<dbReference type="AlphaFoldDB" id="A0A1G2D029"/>
<feature type="domain" description="Metallo-beta-lactamase" evidence="1">
    <location>
        <begin position="110"/>
        <end position="307"/>
    </location>
</feature>
<evidence type="ECO:0000313" key="3">
    <source>
        <dbReference type="Proteomes" id="UP000177122"/>
    </source>
</evidence>
<dbReference type="EMBL" id="MHLI01000005">
    <property type="protein sequence ID" value="OGZ06108.1"/>
    <property type="molecule type" value="Genomic_DNA"/>
</dbReference>
<dbReference type="GO" id="GO:0005737">
    <property type="term" value="C:cytoplasm"/>
    <property type="evidence" value="ECO:0007669"/>
    <property type="project" value="TreeGrafter"/>
</dbReference>
<dbReference type="Proteomes" id="UP000177122">
    <property type="component" value="Unassembled WGS sequence"/>
</dbReference>
<dbReference type="Pfam" id="PF12706">
    <property type="entry name" value="Lactamase_B_2"/>
    <property type="match status" value="1"/>
</dbReference>
<comment type="caution">
    <text evidence="2">The sequence shown here is derived from an EMBL/GenBank/DDBJ whole genome shotgun (WGS) entry which is preliminary data.</text>
</comment>